<dbReference type="InterPro" id="IPR045864">
    <property type="entry name" value="aa-tRNA-synth_II/BPL/LPL"/>
</dbReference>
<dbReference type="SUPFAM" id="SSF55681">
    <property type="entry name" value="Class II aaRS and biotin synthetases"/>
    <property type="match status" value="1"/>
</dbReference>
<dbReference type="GO" id="GO:0004077">
    <property type="term" value="F:biotin--[biotin carboxyl-carrier protein] ligase activity"/>
    <property type="evidence" value="ECO:0007669"/>
    <property type="project" value="UniProtKB-EC"/>
</dbReference>
<dbReference type="InterPro" id="IPR013196">
    <property type="entry name" value="HTH_11"/>
</dbReference>
<reference evidence="6" key="1">
    <citation type="submission" date="2024-05" db="EMBL/GenBank/DDBJ databases">
        <authorList>
            <person name="Yang L."/>
            <person name="Pan L."/>
        </authorList>
    </citation>
    <scope>NUCLEOTIDE SEQUENCE</scope>
    <source>
        <strain evidence="6">FCG-7</strain>
    </source>
</reference>
<dbReference type="Pfam" id="PF08279">
    <property type="entry name" value="HTH_11"/>
    <property type="match status" value="1"/>
</dbReference>
<keyword evidence="1 6" id="KW-0436">Ligase</keyword>
<dbReference type="EMBL" id="CP157355">
    <property type="protein sequence ID" value="XBM01539.1"/>
    <property type="molecule type" value="Genomic_DNA"/>
</dbReference>
<dbReference type="Gene3D" id="3.30.930.10">
    <property type="entry name" value="Bira Bifunctional Protein, Domain 2"/>
    <property type="match status" value="1"/>
</dbReference>
<sequence length="333" mass="35851">MTDPIRLLRELDAQHFTSGTMIAERLGISRASVSTALAQAEQFGITLERRSGAGYRLEQDIDWLSLDTLQQYLPPDSILHITLADTLESSNRQLLKNPQHGHVLACEWQTGGRGRLGRRWLGSLGGSLMFSLAWQFNGGPAQLAGLSLAVGAIVAQSLREAGVAQIGLKWPNDLLLQRDASAAQSGNPDNTDYAKVGGILIEMQGDALGPAQVVIGIGLNLSFPHHWQDELDQQAGSLQAAGLRDSRNALLGRLLGALEQGLGQFTQSGFAPMLAQWESLHVWQMQMVNVIAPDGQTQTGQLLGLAADGSLRLLCCDGEKLIHTGDVSLRRLA</sequence>
<organism evidence="6">
    <name type="scientific">Chitinibacter mangrovi</name>
    <dbReference type="NCBI Taxonomy" id="3153927"/>
    <lineage>
        <taxon>Bacteria</taxon>
        <taxon>Pseudomonadati</taxon>
        <taxon>Pseudomonadota</taxon>
        <taxon>Betaproteobacteria</taxon>
        <taxon>Neisseriales</taxon>
        <taxon>Chitinibacteraceae</taxon>
        <taxon>Chitinibacter</taxon>
    </lineage>
</organism>
<feature type="domain" description="BPL/LPL catalytic" evidence="5">
    <location>
        <begin position="63"/>
        <end position="266"/>
    </location>
</feature>
<proteinExistence type="predicted"/>
<dbReference type="InterPro" id="IPR036388">
    <property type="entry name" value="WH-like_DNA-bd_sf"/>
</dbReference>
<name>A0AAU7FCE5_9NEIS</name>
<dbReference type="PANTHER" id="PTHR12835">
    <property type="entry name" value="BIOTIN PROTEIN LIGASE"/>
    <property type="match status" value="1"/>
</dbReference>
<evidence type="ECO:0000259" key="5">
    <source>
        <dbReference type="PROSITE" id="PS51733"/>
    </source>
</evidence>
<accession>A0AAU7FCE5</accession>
<dbReference type="Gene3D" id="1.10.10.10">
    <property type="entry name" value="Winged helix-like DNA-binding domain superfamily/Winged helix DNA-binding domain"/>
    <property type="match status" value="1"/>
</dbReference>
<dbReference type="InterPro" id="IPR036390">
    <property type="entry name" value="WH_DNA-bd_sf"/>
</dbReference>
<dbReference type="EC" id="6.3.4.15" evidence="3"/>
<dbReference type="Gene3D" id="2.30.30.100">
    <property type="match status" value="1"/>
</dbReference>
<keyword evidence="2" id="KW-0092">Biotin</keyword>
<dbReference type="InterPro" id="IPR004408">
    <property type="entry name" value="Biotin_CoA_COase_ligase"/>
</dbReference>
<evidence type="ECO:0000256" key="2">
    <source>
        <dbReference type="ARBA" id="ARBA00023267"/>
    </source>
</evidence>
<dbReference type="InterPro" id="IPR004143">
    <property type="entry name" value="BPL_LPL_catalytic"/>
</dbReference>
<evidence type="ECO:0000256" key="1">
    <source>
        <dbReference type="ARBA" id="ARBA00022598"/>
    </source>
</evidence>
<dbReference type="KEGG" id="cmav:ABHF33_04455"/>
<dbReference type="RefSeq" id="WP_348945823.1">
    <property type="nucleotide sequence ID" value="NZ_CP157355.1"/>
</dbReference>
<evidence type="ECO:0000256" key="3">
    <source>
        <dbReference type="ARBA" id="ARBA00024227"/>
    </source>
</evidence>
<dbReference type="GO" id="GO:0005737">
    <property type="term" value="C:cytoplasm"/>
    <property type="evidence" value="ECO:0007669"/>
    <property type="project" value="TreeGrafter"/>
</dbReference>
<dbReference type="PROSITE" id="PS51733">
    <property type="entry name" value="BPL_LPL_CATALYTIC"/>
    <property type="match status" value="1"/>
</dbReference>
<dbReference type="SUPFAM" id="SSF46785">
    <property type="entry name" value="Winged helix' DNA-binding domain"/>
    <property type="match status" value="1"/>
</dbReference>
<evidence type="ECO:0000256" key="4">
    <source>
        <dbReference type="ARBA" id="ARBA00047846"/>
    </source>
</evidence>
<dbReference type="InterPro" id="IPR003142">
    <property type="entry name" value="BPL_C"/>
</dbReference>
<evidence type="ECO:0000313" key="6">
    <source>
        <dbReference type="EMBL" id="XBM01539.1"/>
    </source>
</evidence>
<dbReference type="PANTHER" id="PTHR12835:SF5">
    <property type="entry name" value="BIOTIN--PROTEIN LIGASE"/>
    <property type="match status" value="1"/>
</dbReference>
<protein>
    <recommendedName>
        <fullName evidence="3">biotin--[biotin carboxyl-carrier protein] ligase</fullName>
        <ecNumber evidence="3">6.3.4.15</ecNumber>
    </recommendedName>
</protein>
<gene>
    <name evidence="6" type="ORF">ABHF33_04455</name>
</gene>
<dbReference type="NCBIfam" id="TIGR00121">
    <property type="entry name" value="birA_ligase"/>
    <property type="match status" value="1"/>
</dbReference>
<dbReference type="AlphaFoldDB" id="A0AAU7FCE5"/>
<dbReference type="Pfam" id="PF02237">
    <property type="entry name" value="BPL_C"/>
    <property type="match status" value="1"/>
</dbReference>
<dbReference type="Pfam" id="PF03099">
    <property type="entry name" value="BPL_LplA_LipB"/>
    <property type="match status" value="1"/>
</dbReference>
<comment type="catalytic activity">
    <reaction evidence="4">
        <text>biotin + L-lysyl-[protein] + ATP = N(6)-biotinyl-L-lysyl-[protein] + AMP + diphosphate + H(+)</text>
        <dbReference type="Rhea" id="RHEA:11756"/>
        <dbReference type="Rhea" id="RHEA-COMP:9752"/>
        <dbReference type="Rhea" id="RHEA-COMP:10505"/>
        <dbReference type="ChEBI" id="CHEBI:15378"/>
        <dbReference type="ChEBI" id="CHEBI:29969"/>
        <dbReference type="ChEBI" id="CHEBI:30616"/>
        <dbReference type="ChEBI" id="CHEBI:33019"/>
        <dbReference type="ChEBI" id="CHEBI:57586"/>
        <dbReference type="ChEBI" id="CHEBI:83144"/>
        <dbReference type="ChEBI" id="CHEBI:456215"/>
        <dbReference type="EC" id="6.3.4.15"/>
    </reaction>
</comment>